<reference evidence="1 2" key="1">
    <citation type="submission" date="2011-08" db="EMBL/GenBank/DDBJ databases">
        <title>The Genome Sequence of Johnsonella ignava ATCC 51276.</title>
        <authorList>
            <consortium name="The Broad Institute Genome Sequencing Platform"/>
            <person name="Earl A."/>
            <person name="Ward D."/>
            <person name="Feldgarden M."/>
            <person name="Gevers D."/>
            <person name="Izard J."/>
            <person name="Blanton J.M."/>
            <person name="Baranova O.V."/>
            <person name="Dewhirst F.E."/>
            <person name="Young S.K."/>
            <person name="Zeng Q."/>
            <person name="Gargeya S."/>
            <person name="Fitzgerald M."/>
            <person name="Haas B."/>
            <person name="Abouelleil A."/>
            <person name="Alvarado L."/>
            <person name="Arachchi H.M."/>
            <person name="Berlin A."/>
            <person name="Brown A."/>
            <person name="Chapman S.B."/>
            <person name="Chen Z."/>
            <person name="Dunbar C."/>
            <person name="Freedman E."/>
            <person name="Gearin G."/>
            <person name="Gellesch M."/>
            <person name="Goldberg J."/>
            <person name="Griggs A."/>
            <person name="Gujja S."/>
            <person name="Heiman D."/>
            <person name="Howarth C."/>
            <person name="Larson L."/>
            <person name="Lui A."/>
            <person name="MacDonald P.J.P."/>
            <person name="Montmayeur A."/>
            <person name="Murphy C."/>
            <person name="Neiman D."/>
            <person name="Pearson M."/>
            <person name="Priest M."/>
            <person name="Roberts A."/>
            <person name="Saif S."/>
            <person name="Shea T."/>
            <person name="Shenoy N."/>
            <person name="Sisk P."/>
            <person name="Stolte C."/>
            <person name="Sykes S."/>
            <person name="Wortman J."/>
            <person name="Nusbaum C."/>
            <person name="Birren B."/>
        </authorList>
    </citation>
    <scope>NUCLEOTIDE SEQUENCE [LARGE SCALE GENOMIC DNA]</scope>
    <source>
        <strain evidence="1 2">ATCC 51276</strain>
    </source>
</reference>
<dbReference type="EMBL" id="ACZL01000023">
    <property type="protein sequence ID" value="EHI55412.1"/>
    <property type="molecule type" value="Genomic_DNA"/>
</dbReference>
<gene>
    <name evidence="1" type="ORF">HMPREF9333_01548</name>
</gene>
<comment type="caution">
    <text evidence="1">The sequence shown here is derived from an EMBL/GenBank/DDBJ whole genome shotgun (WGS) entry which is preliminary data.</text>
</comment>
<dbReference type="STRING" id="679200.HMPREF9333_01548"/>
<dbReference type="AlphaFoldDB" id="G5GJ08"/>
<evidence type="ECO:0000313" key="1">
    <source>
        <dbReference type="EMBL" id="EHI55412.1"/>
    </source>
</evidence>
<accession>G5GJ08</accession>
<proteinExistence type="predicted"/>
<organism evidence="1 2">
    <name type="scientific">Johnsonella ignava ATCC 51276</name>
    <dbReference type="NCBI Taxonomy" id="679200"/>
    <lineage>
        <taxon>Bacteria</taxon>
        <taxon>Bacillati</taxon>
        <taxon>Bacillota</taxon>
        <taxon>Clostridia</taxon>
        <taxon>Lachnospirales</taxon>
        <taxon>Lachnospiraceae</taxon>
        <taxon>Johnsonella</taxon>
    </lineage>
</organism>
<name>G5GJ08_9FIRM</name>
<dbReference type="PATRIC" id="fig|679200.3.peg.1639"/>
<dbReference type="HOGENOM" id="CLU_1173743_0_0_9"/>
<dbReference type="OrthoDB" id="9776582at2"/>
<keyword evidence="2" id="KW-1185">Reference proteome</keyword>
<evidence type="ECO:0008006" key="3">
    <source>
        <dbReference type="Google" id="ProtNLM"/>
    </source>
</evidence>
<evidence type="ECO:0000313" key="2">
    <source>
        <dbReference type="Proteomes" id="UP000003011"/>
    </source>
</evidence>
<protein>
    <recommendedName>
        <fullName evidence="3">HTH HARE-type domain-containing protein</fullName>
    </recommendedName>
</protein>
<sequence length="237" mass="28560">MTQKQQVIETMRNNGGYATFQQLNRLMDFSTWKTKTPQASIRQIVQVNDEFFRIKPGLWALTDFKEEVLRKFDIQENNRDSVEAFTHSYYQGMIVELGNMHNFRTYVPNQDKNRLFLEKRLSEITTETELPLFTYESIASRAKTVDVIWFNERKMPCRFYEVEHSTNISNSLDKFYELQDFRADFYIIADESRRRQFDSLMERSMYSRIVKYVKFFNYDNLALQYERECSLASMDRL</sequence>
<dbReference type="eggNOG" id="ENOG502Z7V8">
    <property type="taxonomic scope" value="Bacteria"/>
</dbReference>
<dbReference type="Proteomes" id="UP000003011">
    <property type="component" value="Unassembled WGS sequence"/>
</dbReference>
<dbReference type="RefSeq" id="WP_005541256.1">
    <property type="nucleotide sequence ID" value="NZ_JH378833.1"/>
</dbReference>